<evidence type="ECO:0000256" key="6">
    <source>
        <dbReference type="ARBA" id="ARBA00023136"/>
    </source>
</evidence>
<keyword evidence="5 7" id="KW-1133">Transmembrane helix</keyword>
<feature type="transmembrane region" description="Helical" evidence="7">
    <location>
        <begin position="57"/>
        <end position="77"/>
    </location>
</feature>
<keyword evidence="3" id="KW-0813">Transport</keyword>
<name>E8LKY7_SUCHY</name>
<dbReference type="HOGENOM" id="CLU_001265_30_5_6"/>
<dbReference type="GO" id="GO:0016020">
    <property type="term" value="C:membrane"/>
    <property type="evidence" value="ECO:0007669"/>
    <property type="project" value="UniProtKB-SubCell"/>
</dbReference>
<dbReference type="STRING" id="762983.HMPREF9444_01392"/>
<dbReference type="PROSITE" id="PS50850">
    <property type="entry name" value="MFS"/>
    <property type="match status" value="1"/>
</dbReference>
<dbReference type="InterPro" id="IPR036259">
    <property type="entry name" value="MFS_trans_sf"/>
</dbReference>
<feature type="transmembrane region" description="Helical" evidence="7">
    <location>
        <begin position="295"/>
        <end position="316"/>
    </location>
</feature>
<dbReference type="PANTHER" id="PTHR48023">
    <property type="entry name" value="D-XYLOSE-PROTON SYMPORTER-LIKE 2"/>
    <property type="match status" value="1"/>
</dbReference>
<keyword evidence="6 7" id="KW-0472">Membrane</keyword>
<reference evidence="9 10" key="1">
    <citation type="submission" date="2011-01" db="EMBL/GenBank/DDBJ databases">
        <authorList>
            <person name="Weinstock G."/>
            <person name="Sodergren E."/>
            <person name="Clifton S."/>
            <person name="Fulton L."/>
            <person name="Fulton B."/>
            <person name="Courtney L."/>
            <person name="Fronick C."/>
            <person name="Harrison M."/>
            <person name="Strong C."/>
            <person name="Farmer C."/>
            <person name="Delahaunty K."/>
            <person name="Markovic C."/>
            <person name="Hall O."/>
            <person name="Minx P."/>
            <person name="Tomlinson C."/>
            <person name="Mitreva M."/>
            <person name="Hou S."/>
            <person name="Chen J."/>
            <person name="Wollam A."/>
            <person name="Pepin K.H."/>
            <person name="Johnson M."/>
            <person name="Bhonagiri V."/>
            <person name="Zhang X."/>
            <person name="Suruliraj S."/>
            <person name="Warren W."/>
            <person name="Chinwalla A."/>
            <person name="Mardis E.R."/>
            <person name="Wilson R.K."/>
        </authorList>
    </citation>
    <scope>NUCLEOTIDE SEQUENCE [LARGE SCALE GENOMIC DNA]</scope>
    <source>
        <strain evidence="10">DSM 22608 / JCM 16073 / KCTC 15190 / YIT 12066</strain>
    </source>
</reference>
<feature type="transmembrane region" description="Helical" evidence="7">
    <location>
        <begin position="107"/>
        <end position="130"/>
    </location>
</feature>
<evidence type="ECO:0000313" key="10">
    <source>
        <dbReference type="Proteomes" id="UP000018458"/>
    </source>
</evidence>
<dbReference type="Proteomes" id="UP000018458">
    <property type="component" value="Unassembled WGS sequence"/>
</dbReference>
<keyword evidence="4 7" id="KW-0812">Transmembrane</keyword>
<dbReference type="Gene3D" id="1.20.1250.20">
    <property type="entry name" value="MFS general substrate transporter like domains"/>
    <property type="match status" value="1"/>
</dbReference>
<evidence type="ECO:0000313" key="9">
    <source>
        <dbReference type="EMBL" id="EFY06811.1"/>
    </source>
</evidence>
<comment type="caution">
    <text evidence="9">The sequence shown here is derived from an EMBL/GenBank/DDBJ whole genome shotgun (WGS) entry which is preliminary data.</text>
</comment>
<dbReference type="OrthoDB" id="3252866at2"/>
<dbReference type="InterPro" id="IPR020846">
    <property type="entry name" value="MFS_dom"/>
</dbReference>
<dbReference type="InterPro" id="IPR005828">
    <property type="entry name" value="MFS_sugar_transport-like"/>
</dbReference>
<dbReference type="AlphaFoldDB" id="E8LKY7"/>
<dbReference type="EMBL" id="AEVO01000079">
    <property type="protein sequence ID" value="EFY06811.1"/>
    <property type="molecule type" value="Genomic_DNA"/>
</dbReference>
<accession>E8LKY7</accession>
<evidence type="ECO:0000256" key="4">
    <source>
        <dbReference type="ARBA" id="ARBA00022692"/>
    </source>
</evidence>
<feature type="transmembrane region" description="Helical" evidence="7">
    <location>
        <begin position="84"/>
        <end position="101"/>
    </location>
</feature>
<feature type="transmembrane region" description="Helical" evidence="7">
    <location>
        <begin position="21"/>
        <end position="45"/>
    </location>
</feature>
<protein>
    <submittedName>
        <fullName evidence="9">Transporter, major facilitator family protein</fullName>
    </submittedName>
</protein>
<evidence type="ECO:0000256" key="2">
    <source>
        <dbReference type="ARBA" id="ARBA00010992"/>
    </source>
</evidence>
<keyword evidence="10" id="KW-1185">Reference proteome</keyword>
<evidence type="ECO:0000259" key="8">
    <source>
        <dbReference type="PROSITE" id="PS50850"/>
    </source>
</evidence>
<feature type="transmembrane region" description="Helical" evidence="7">
    <location>
        <begin position="173"/>
        <end position="192"/>
    </location>
</feature>
<dbReference type="GO" id="GO:0022857">
    <property type="term" value="F:transmembrane transporter activity"/>
    <property type="evidence" value="ECO:0007669"/>
    <property type="project" value="InterPro"/>
</dbReference>
<feature type="domain" description="Major facilitator superfamily (MFS) profile" evidence="8">
    <location>
        <begin position="19"/>
        <end position="444"/>
    </location>
</feature>
<organism evidence="9 10">
    <name type="scientific">Succinatimonas hippei (strain DSM 22608 / JCM 16073 / KCTC 15190 / YIT 12066)</name>
    <dbReference type="NCBI Taxonomy" id="762983"/>
    <lineage>
        <taxon>Bacteria</taxon>
        <taxon>Pseudomonadati</taxon>
        <taxon>Pseudomonadota</taxon>
        <taxon>Gammaproteobacteria</taxon>
        <taxon>Aeromonadales</taxon>
        <taxon>Succinivibrionaceae</taxon>
        <taxon>Succinatimonas</taxon>
    </lineage>
</organism>
<feature type="transmembrane region" description="Helical" evidence="7">
    <location>
        <begin position="420"/>
        <end position="440"/>
    </location>
</feature>
<proteinExistence type="inferred from homology"/>
<dbReference type="SUPFAM" id="SSF103473">
    <property type="entry name" value="MFS general substrate transporter"/>
    <property type="match status" value="1"/>
</dbReference>
<feature type="transmembrane region" description="Helical" evidence="7">
    <location>
        <begin position="350"/>
        <end position="377"/>
    </location>
</feature>
<feature type="transmembrane region" description="Helical" evidence="7">
    <location>
        <begin position="389"/>
        <end position="414"/>
    </location>
</feature>
<comment type="similarity">
    <text evidence="2">Belongs to the major facilitator superfamily. Sugar transporter (TC 2.A.1.1) family.</text>
</comment>
<feature type="transmembrane region" description="Helical" evidence="7">
    <location>
        <begin position="323"/>
        <end position="344"/>
    </location>
</feature>
<evidence type="ECO:0000256" key="7">
    <source>
        <dbReference type="SAM" id="Phobius"/>
    </source>
</evidence>
<dbReference type="Pfam" id="PF00083">
    <property type="entry name" value="Sugar_tr"/>
    <property type="match status" value="1"/>
</dbReference>
<feature type="transmembrane region" description="Helical" evidence="7">
    <location>
        <begin position="252"/>
        <end position="275"/>
    </location>
</feature>
<feature type="transmembrane region" description="Helical" evidence="7">
    <location>
        <begin position="142"/>
        <end position="161"/>
    </location>
</feature>
<sequence>MRKTIFQQLSDSSLRPLPFAVIVAVLSIIFGYSLGALFVNLQYITDFYILGESEIDVVFGTFILGGILGAFLGSGLCAGAGRRITLIGSAALGAGSSLATVFSPSFSVYLCSLLVMGVAFSLYTLSSLIYICEITLPSNRGFCACLLPVAFLLGVEIGIFTPDLRPSGEGFPLYLLLVMIHILALVIAILKLPESPRWLALSGYYDAALSVLFSLRNDMGIAARELAGVNECCRGEEKGSELFLQNTNFRKIVWLLLSLVLFIQLSGIVILPYTFSDLMIKTSYSKDFYMFSYSYDLLKASLTVALFGAVTAMFTVDRCGRRIPMIISAAVCAITLFGLCLISFSKIEIVSMAIISILIVMFIYSASVFLCCFMAVLVCEVIPLRGREFGMAMVLLVNYVTILLCLQLFLSVILTLDFKGLFFIEFIAAAVLCNITYNFVPNTNDSSIENIENRLFAGRDLVNLGKGVKH</sequence>
<dbReference type="InterPro" id="IPR050820">
    <property type="entry name" value="MFS_Sugar_Transporter"/>
</dbReference>
<comment type="subcellular location">
    <subcellularLocation>
        <location evidence="1">Membrane</location>
    </subcellularLocation>
</comment>
<evidence type="ECO:0000256" key="3">
    <source>
        <dbReference type="ARBA" id="ARBA00022448"/>
    </source>
</evidence>
<dbReference type="PANTHER" id="PTHR48023:SF4">
    <property type="entry name" value="D-XYLOSE-PROTON SYMPORTER-LIKE 2"/>
    <property type="match status" value="1"/>
</dbReference>
<gene>
    <name evidence="9" type="ORF">HMPREF9444_01392</name>
</gene>
<evidence type="ECO:0000256" key="1">
    <source>
        <dbReference type="ARBA" id="ARBA00004370"/>
    </source>
</evidence>
<evidence type="ECO:0000256" key="5">
    <source>
        <dbReference type="ARBA" id="ARBA00022989"/>
    </source>
</evidence>
<dbReference type="eggNOG" id="COG2814">
    <property type="taxonomic scope" value="Bacteria"/>
</dbReference>
<dbReference type="RefSeq" id="WP_009143575.1">
    <property type="nucleotide sequence ID" value="NZ_GL831013.1"/>
</dbReference>